<evidence type="ECO:0000313" key="4">
    <source>
        <dbReference type="Proteomes" id="UP000503096"/>
    </source>
</evidence>
<comment type="similarity">
    <text evidence="1">Belongs to the UPF0065 (bug) family.</text>
</comment>
<accession>A0A6M4HAQ7</accession>
<proteinExistence type="inferred from homology"/>
<sequence>MGFVSRITAVIALAACTTSFAQDYPSRPIKIIVPFSPGGAVDGPTRMVASELAKRLNQGVIVENRPGAGATIGSEAVAKSPADGYTLLLASQTNAISATLYSKLNFQPIDDFAPIGLIAREPGVLVVHPAFPAKSVAELIAAAKKDPGLIHYASSGNGSGQHLFAAMFTTMAGVKMTHVPYKGSGQATTDLLGGIVPVSFPGLAGMLGHIKAGKLRALAVTGAKRSPALPDVPTLKEAGLEGYEAYVWLGLLAPKGTPAPILERLQRELTASLATPEVKTYMDHHSLEILAGTPAAFDAYFREERDRWAKIIRETGAKVE</sequence>
<evidence type="ECO:0008006" key="5">
    <source>
        <dbReference type="Google" id="ProtNLM"/>
    </source>
</evidence>
<gene>
    <name evidence="3" type="ORF">DSM104440_02569</name>
</gene>
<dbReference type="PIRSF" id="PIRSF017082">
    <property type="entry name" value="YflP"/>
    <property type="match status" value="1"/>
</dbReference>
<dbReference type="Gene3D" id="3.40.190.10">
    <property type="entry name" value="Periplasmic binding protein-like II"/>
    <property type="match status" value="1"/>
</dbReference>
<dbReference type="InterPro" id="IPR042100">
    <property type="entry name" value="Bug_dom1"/>
</dbReference>
<dbReference type="PANTHER" id="PTHR42928">
    <property type="entry name" value="TRICARBOXYLATE-BINDING PROTEIN"/>
    <property type="match status" value="1"/>
</dbReference>
<dbReference type="Gene3D" id="3.40.190.150">
    <property type="entry name" value="Bordetella uptake gene, domain 1"/>
    <property type="match status" value="1"/>
</dbReference>
<evidence type="ECO:0000256" key="1">
    <source>
        <dbReference type="ARBA" id="ARBA00006987"/>
    </source>
</evidence>
<dbReference type="KEGG" id="upl:DSM104440_02569"/>
<dbReference type="SUPFAM" id="SSF53850">
    <property type="entry name" value="Periplasmic binding protein-like II"/>
    <property type="match status" value="1"/>
</dbReference>
<reference evidence="3 4" key="1">
    <citation type="submission" date="2020-04" db="EMBL/GenBank/DDBJ databases">
        <title>Usitatibacter rugosus gen. nov., sp. nov. and Usitatibacter palustris sp. nov., novel members of Usitatibacteraceae fam. nov. within the order Nitrosomonadales isolated from soil.</title>
        <authorList>
            <person name="Huber K.J."/>
            <person name="Neumann-Schaal M."/>
            <person name="Geppert A."/>
            <person name="Luckner M."/>
            <person name="Wanner G."/>
            <person name="Overmann J."/>
        </authorList>
    </citation>
    <scope>NUCLEOTIDE SEQUENCE [LARGE SCALE GENOMIC DNA]</scope>
    <source>
        <strain evidence="3 4">Swamp67</strain>
    </source>
</reference>
<dbReference type="AlphaFoldDB" id="A0A6M4HAQ7"/>
<name>A0A6M4HAQ7_9PROT</name>
<evidence type="ECO:0000313" key="3">
    <source>
        <dbReference type="EMBL" id="QJR15743.1"/>
    </source>
</evidence>
<dbReference type="RefSeq" id="WP_171163296.1">
    <property type="nucleotide sequence ID" value="NZ_CP053073.1"/>
</dbReference>
<dbReference type="Proteomes" id="UP000503096">
    <property type="component" value="Chromosome"/>
</dbReference>
<dbReference type="EMBL" id="CP053073">
    <property type="protein sequence ID" value="QJR15743.1"/>
    <property type="molecule type" value="Genomic_DNA"/>
</dbReference>
<dbReference type="InterPro" id="IPR005064">
    <property type="entry name" value="BUG"/>
</dbReference>
<dbReference type="Pfam" id="PF03401">
    <property type="entry name" value="TctC"/>
    <property type="match status" value="1"/>
</dbReference>
<feature type="chain" id="PRO_5026839427" description="Tripartite tricarboxylate transporter substrate binding protein" evidence="2">
    <location>
        <begin position="22"/>
        <end position="320"/>
    </location>
</feature>
<organism evidence="3 4">
    <name type="scientific">Usitatibacter palustris</name>
    <dbReference type="NCBI Taxonomy" id="2732487"/>
    <lineage>
        <taxon>Bacteria</taxon>
        <taxon>Pseudomonadati</taxon>
        <taxon>Pseudomonadota</taxon>
        <taxon>Betaproteobacteria</taxon>
        <taxon>Nitrosomonadales</taxon>
        <taxon>Usitatibacteraceae</taxon>
        <taxon>Usitatibacter</taxon>
    </lineage>
</organism>
<keyword evidence="4" id="KW-1185">Reference proteome</keyword>
<evidence type="ECO:0000256" key="2">
    <source>
        <dbReference type="SAM" id="SignalP"/>
    </source>
</evidence>
<dbReference type="PANTHER" id="PTHR42928:SF5">
    <property type="entry name" value="BLR1237 PROTEIN"/>
    <property type="match status" value="1"/>
</dbReference>
<keyword evidence="2" id="KW-0732">Signal</keyword>
<dbReference type="CDD" id="cd13578">
    <property type="entry name" value="PBP2_Bug27"/>
    <property type="match status" value="1"/>
</dbReference>
<protein>
    <recommendedName>
        <fullName evidence="5">Tripartite tricarboxylate transporter substrate binding protein</fullName>
    </recommendedName>
</protein>
<feature type="signal peptide" evidence="2">
    <location>
        <begin position="1"/>
        <end position="21"/>
    </location>
</feature>
<dbReference type="InParanoid" id="A0A6M4HAQ7"/>